<evidence type="ECO:0000313" key="1">
    <source>
        <dbReference type="EMBL" id="ESL10364.1"/>
    </source>
</evidence>
<protein>
    <submittedName>
        <fullName evidence="1">Uncharacterized protein</fullName>
    </submittedName>
</protein>
<name>A0A061J660_TRYRA</name>
<evidence type="ECO:0000313" key="2">
    <source>
        <dbReference type="Proteomes" id="UP000031737"/>
    </source>
</evidence>
<dbReference type="OrthoDB" id="265277at2759"/>
<comment type="caution">
    <text evidence="1">The sequence shown here is derived from an EMBL/GenBank/DDBJ whole genome shotgun (WGS) entry which is preliminary data.</text>
</comment>
<gene>
    <name evidence="1" type="ORF">TRSC58_01905</name>
</gene>
<reference evidence="1 2" key="1">
    <citation type="submission" date="2013-07" db="EMBL/GenBank/DDBJ databases">
        <authorList>
            <person name="Stoco P.H."/>
            <person name="Wagner G."/>
            <person name="Gerber A."/>
            <person name="Zaha A."/>
            <person name="Thompson C."/>
            <person name="Bartholomeu D.C."/>
            <person name="Luckemeyer D.D."/>
            <person name="Bahia D."/>
            <person name="Loreto E."/>
            <person name="Prestes E.B."/>
            <person name="Lima F.M."/>
            <person name="Rodrigues-Luiz G."/>
            <person name="Vallejo G.A."/>
            <person name="Filho J.F."/>
            <person name="Monteiro K.M."/>
            <person name="Tyler K.M."/>
            <person name="de Almeida L.G."/>
            <person name="Ortiz M.F."/>
            <person name="Siervo M.A."/>
            <person name="de Moraes M.H."/>
            <person name="Cunha O.L."/>
            <person name="Mendonca-Neto R."/>
            <person name="Silva R."/>
            <person name="Teixeira S.M."/>
            <person name="Murta S.M."/>
            <person name="Sincero T.C."/>
            <person name="Mendes T.A."/>
            <person name="Urmenyi T.P."/>
            <person name="Silva V.G."/>
            <person name="da Rocha W.D."/>
            <person name="Andersson B."/>
            <person name="Romanha A.J."/>
            <person name="Steindel M."/>
            <person name="de Vasconcelos A.T."/>
            <person name="Grisard E.C."/>
        </authorList>
    </citation>
    <scope>NUCLEOTIDE SEQUENCE [LARGE SCALE GENOMIC DNA]</scope>
    <source>
        <strain evidence="1 2">SC58</strain>
    </source>
</reference>
<proteinExistence type="predicted"/>
<accession>A0A061J660</accession>
<dbReference type="Proteomes" id="UP000031737">
    <property type="component" value="Unassembled WGS sequence"/>
</dbReference>
<keyword evidence="2" id="KW-1185">Reference proteome</keyword>
<sequence length="523" mass="58207">MLHRSAVVRWVPRYVRRCPRAQPRRRRAAASAGRANATSNCPPMFSAVNEDNGEVMMAAKARQHDIQKEALSTLDPTVTDVSQMLLRRAETLLHRWKNLKETILTRCNGGAPFVAHNLSPNKMKESFLNQEQDAVSFMAQTEVFAVVKDMLPLPTHQGGIGDRSEADEIWNDTQEDSRQGGRLSCRTSSMVIIPDEATGDAVKYLEQLGKHRIEAVQGKVDPGKGSPPTLPAIFSLPEIVVFLQLYDELNSEDGELLLRLLAELRRIVFSARKGVGDEARMLSEAEESVVPRLLLTLSSLGIVEEHVLQRLVTVNGGRFMSRAKLARYSEADLVRLLVAFGRFRLHHEPCFNVTAKTLRRKSLCNPLRSFRRRALACTSDAVFAKNAKGDIVSSLMAGLTLNDLLEALTAIALSLCRDAEVVELLAARIVTAVEEEEDRVRYSRGEAHTREKDLGFFRTLQVHRAAKVCEQMELAQPALAQLLHCLSMRYGGVVADGGEDALSPERVGFYDFITADLVKVRRS</sequence>
<dbReference type="VEuPathDB" id="TriTrypDB:TRSC58_01905"/>
<dbReference type="EMBL" id="AUPL01001905">
    <property type="protein sequence ID" value="ESL10364.1"/>
    <property type="molecule type" value="Genomic_DNA"/>
</dbReference>
<organism evidence="1 2">
    <name type="scientific">Trypanosoma rangeli SC58</name>
    <dbReference type="NCBI Taxonomy" id="429131"/>
    <lineage>
        <taxon>Eukaryota</taxon>
        <taxon>Discoba</taxon>
        <taxon>Euglenozoa</taxon>
        <taxon>Kinetoplastea</taxon>
        <taxon>Metakinetoplastina</taxon>
        <taxon>Trypanosomatida</taxon>
        <taxon>Trypanosomatidae</taxon>
        <taxon>Trypanosoma</taxon>
        <taxon>Herpetosoma</taxon>
    </lineage>
</organism>
<dbReference type="AlphaFoldDB" id="A0A061J660"/>